<dbReference type="Proteomes" id="UP001302662">
    <property type="component" value="Chromosome"/>
</dbReference>
<proteinExistence type="predicted"/>
<sequence>MFIAPRKYSKNNKSSFSKLPSLGNNYLRTFLISLAMALFLVFSFYGIYGMISEWSNPIPIALVVLIFAVLFVVGYEFFNSRFVRKTTALVVAFLVSFCLTIIIMALVKFVKMVIAGTVIEIGWEIFVIATAFCLIGSVIVLKYLENL</sequence>
<reference evidence="2 3" key="1">
    <citation type="submission" date="2023-07" db="EMBL/GenBank/DDBJ databases">
        <title>Closed genome sequence of Methanimicrococcus sp. Es2.</title>
        <authorList>
            <person name="Protasov E."/>
            <person name="Platt K."/>
            <person name="Reeh H."/>
            <person name="Poehlein A."/>
            <person name="Daniel R."/>
            <person name="Brune A."/>
        </authorList>
    </citation>
    <scope>NUCLEOTIDE SEQUENCE [LARGE SCALE GENOMIC DNA]</scope>
    <source>
        <strain evidence="2 3">Es2</strain>
    </source>
</reference>
<evidence type="ECO:0000256" key="1">
    <source>
        <dbReference type="SAM" id="Phobius"/>
    </source>
</evidence>
<feature type="transmembrane region" description="Helical" evidence="1">
    <location>
        <begin position="26"/>
        <end position="48"/>
    </location>
</feature>
<dbReference type="KEGG" id="mees:MmiEs2_09440"/>
<gene>
    <name evidence="2" type="ORF">MmiEs2_09440</name>
</gene>
<keyword evidence="3" id="KW-1185">Reference proteome</keyword>
<dbReference type="EMBL" id="CP131062">
    <property type="protein sequence ID" value="WNY28741.1"/>
    <property type="molecule type" value="Genomic_DNA"/>
</dbReference>
<evidence type="ECO:0008006" key="4">
    <source>
        <dbReference type="Google" id="ProtNLM"/>
    </source>
</evidence>
<feature type="transmembrane region" description="Helical" evidence="1">
    <location>
        <begin position="60"/>
        <end position="78"/>
    </location>
</feature>
<keyword evidence="1" id="KW-0472">Membrane</keyword>
<organism evidence="2 3">
    <name type="scientific">Methanimicrococcus stummii</name>
    <dbReference type="NCBI Taxonomy" id="3028294"/>
    <lineage>
        <taxon>Archaea</taxon>
        <taxon>Methanobacteriati</taxon>
        <taxon>Methanobacteriota</taxon>
        <taxon>Stenosarchaea group</taxon>
        <taxon>Methanomicrobia</taxon>
        <taxon>Methanosarcinales</taxon>
        <taxon>Methanosarcinaceae</taxon>
        <taxon>Methanimicrococcus</taxon>
    </lineage>
</organism>
<keyword evidence="1" id="KW-1133">Transmembrane helix</keyword>
<keyword evidence="1" id="KW-0812">Transmembrane</keyword>
<protein>
    <recommendedName>
        <fullName evidence="4">Heat-shock protein</fullName>
    </recommendedName>
</protein>
<dbReference type="AlphaFoldDB" id="A0AA96VI82"/>
<name>A0AA96VI82_9EURY</name>
<evidence type="ECO:0000313" key="3">
    <source>
        <dbReference type="Proteomes" id="UP001302662"/>
    </source>
</evidence>
<accession>A0AA96VI82</accession>
<evidence type="ECO:0000313" key="2">
    <source>
        <dbReference type="EMBL" id="WNY28741.1"/>
    </source>
</evidence>
<feature type="transmembrane region" description="Helical" evidence="1">
    <location>
        <begin position="90"/>
        <end position="109"/>
    </location>
</feature>
<feature type="transmembrane region" description="Helical" evidence="1">
    <location>
        <begin position="121"/>
        <end position="144"/>
    </location>
</feature>